<dbReference type="Proteomes" id="UP000003751">
    <property type="component" value="Unassembled WGS sequence"/>
</dbReference>
<reference evidence="3" key="2">
    <citation type="submission" date="2016-11" db="EMBL/GenBank/DDBJ databases">
        <authorList>
            <person name="Jaros S."/>
            <person name="Januszkiewicz K."/>
            <person name="Wedrychowicz H."/>
        </authorList>
    </citation>
    <scope>NUCLEOTIDE SEQUENCE [LARGE SCALE GENOMIC DNA]</scope>
    <source>
        <strain evidence="3">DX253</strain>
    </source>
</reference>
<dbReference type="PATRIC" id="fig|797209.4.peg.4326"/>
<dbReference type="EMBL" id="AEMG01000030">
    <property type="protein sequence ID" value="EFW89908.1"/>
    <property type="molecule type" value="Genomic_DNA"/>
</dbReference>
<feature type="domain" description="Cupin type-2" evidence="1">
    <location>
        <begin position="33"/>
        <end position="101"/>
    </location>
</feature>
<dbReference type="AlphaFoldDB" id="E7R014"/>
<dbReference type="Proteomes" id="UP000184203">
    <property type="component" value="Unassembled WGS sequence"/>
</dbReference>
<proteinExistence type="predicted"/>
<dbReference type="PANTHER" id="PTHR40112">
    <property type="entry name" value="H2HPP ISOMERASE"/>
    <property type="match status" value="1"/>
</dbReference>
<evidence type="ECO:0000313" key="2">
    <source>
        <dbReference type="EMBL" id="EFW89908.1"/>
    </source>
</evidence>
<dbReference type="eggNOG" id="arCOG02999">
    <property type="taxonomic scope" value="Archaea"/>
</dbReference>
<gene>
    <name evidence="3" type="ORF">SAMN05444342_1736</name>
    <name evidence="2" type="ORF">ZOD2009_22042</name>
</gene>
<dbReference type="SUPFAM" id="SSF51182">
    <property type="entry name" value="RmlC-like cupins"/>
    <property type="match status" value="1"/>
</dbReference>
<reference evidence="5" key="3">
    <citation type="submission" date="2016-11" db="EMBL/GenBank/DDBJ databases">
        <authorList>
            <person name="Varghese N."/>
            <person name="Submissions S."/>
        </authorList>
    </citation>
    <scope>NUCLEOTIDE SEQUENCE [LARGE SCALE GENOMIC DNA]</scope>
    <source>
        <strain evidence="5">DX253</strain>
    </source>
</reference>
<dbReference type="CDD" id="cd02238">
    <property type="entry name" value="cupin_KdgF"/>
    <property type="match status" value="1"/>
</dbReference>
<protein>
    <submittedName>
        <fullName evidence="2">Cupin 2 conserved barrel domain protein</fullName>
    </submittedName>
    <submittedName>
        <fullName evidence="3">Cupin domain protein</fullName>
    </submittedName>
</protein>
<reference evidence="2 4" key="1">
    <citation type="journal article" date="2014" name="ISME J.">
        <title>Trehalose/2-sulfotrehalose biosynthesis and glycine-betaine uptake are widely spread mechanisms for osmoadaptation in the Halobacteriales.</title>
        <authorList>
            <person name="Youssef N.H."/>
            <person name="Savage-Ashlock K.N."/>
            <person name="McCully A.L."/>
            <person name="Luedtke B."/>
            <person name="Shaw E.I."/>
            <person name="Hoff W.D."/>
            <person name="Elshahed M.S."/>
        </authorList>
    </citation>
    <scope>NUCLEOTIDE SEQUENCE [LARGE SCALE GENOMIC DNA]</scope>
    <source>
        <strain evidence="2 4">DX253</strain>
    </source>
</reference>
<dbReference type="EMBL" id="FRAN01000002">
    <property type="protein sequence ID" value="SHK57819.1"/>
    <property type="molecule type" value="Genomic_DNA"/>
</dbReference>
<evidence type="ECO:0000313" key="3">
    <source>
        <dbReference type="EMBL" id="SHK57819.1"/>
    </source>
</evidence>
<keyword evidence="5" id="KW-1185">Reference proteome</keyword>
<dbReference type="InterPro" id="IPR013096">
    <property type="entry name" value="Cupin_2"/>
</dbReference>
<name>E7R014_HALPU</name>
<dbReference type="Gene3D" id="2.60.120.10">
    <property type="entry name" value="Jelly Rolls"/>
    <property type="match status" value="1"/>
</dbReference>
<evidence type="ECO:0000259" key="1">
    <source>
        <dbReference type="Pfam" id="PF07883"/>
    </source>
</evidence>
<accession>E7R014</accession>
<dbReference type="PANTHER" id="PTHR40112:SF1">
    <property type="entry name" value="H2HPP ISOMERASE"/>
    <property type="match status" value="1"/>
</dbReference>
<dbReference type="InterPro" id="IPR014710">
    <property type="entry name" value="RmlC-like_jellyroll"/>
</dbReference>
<sequence length="111" mass="12217">MDSIALSDREATEVTDGVYLAQLAAGERMSIQHFHIEPGATVPEHSHEHEQTGFIYGSALTFIVDGEEFVIEEGDSYAIPGDEPHAAENRTDVPVRGIDVFSPPRLDVPWK</sequence>
<organism evidence="2 4">
    <name type="scientific">Haladaptatus paucihalophilus DX253</name>
    <dbReference type="NCBI Taxonomy" id="797209"/>
    <lineage>
        <taxon>Archaea</taxon>
        <taxon>Methanobacteriati</taxon>
        <taxon>Methanobacteriota</taxon>
        <taxon>Stenosarchaea group</taxon>
        <taxon>Halobacteria</taxon>
        <taxon>Halobacteriales</taxon>
        <taxon>Haladaptataceae</taxon>
        <taxon>Haladaptatus</taxon>
    </lineage>
</organism>
<dbReference type="RefSeq" id="WP_007983617.1">
    <property type="nucleotide sequence ID" value="NZ_AEMG01000030.1"/>
</dbReference>
<evidence type="ECO:0000313" key="5">
    <source>
        <dbReference type="Proteomes" id="UP000184203"/>
    </source>
</evidence>
<dbReference type="InterPro" id="IPR052535">
    <property type="entry name" value="Bacilysin_H2HPP_isomerase"/>
</dbReference>
<dbReference type="STRING" id="797209.GCA_000376445_01467"/>
<dbReference type="Pfam" id="PF07883">
    <property type="entry name" value="Cupin_2"/>
    <property type="match status" value="1"/>
</dbReference>
<evidence type="ECO:0000313" key="4">
    <source>
        <dbReference type="Proteomes" id="UP000003751"/>
    </source>
</evidence>
<dbReference type="OrthoDB" id="114121at2157"/>
<dbReference type="InterPro" id="IPR011051">
    <property type="entry name" value="RmlC_Cupin_sf"/>
</dbReference>